<organism evidence="2 3">
    <name type="scientific">Anthostomella pinea</name>
    <dbReference type="NCBI Taxonomy" id="933095"/>
    <lineage>
        <taxon>Eukaryota</taxon>
        <taxon>Fungi</taxon>
        <taxon>Dikarya</taxon>
        <taxon>Ascomycota</taxon>
        <taxon>Pezizomycotina</taxon>
        <taxon>Sordariomycetes</taxon>
        <taxon>Xylariomycetidae</taxon>
        <taxon>Xylariales</taxon>
        <taxon>Xylariaceae</taxon>
        <taxon>Anthostomella</taxon>
    </lineage>
</organism>
<dbReference type="PANTHER" id="PTHR10622">
    <property type="entry name" value="HET DOMAIN-CONTAINING PROTEIN"/>
    <property type="match status" value="1"/>
</dbReference>
<feature type="domain" description="DUF8212" evidence="1">
    <location>
        <begin position="90"/>
        <end position="117"/>
    </location>
</feature>
<protein>
    <submittedName>
        <fullName evidence="2">Uu.00g079090.m01.CDS01</fullName>
    </submittedName>
</protein>
<name>A0AAI8YJB4_9PEZI</name>
<dbReference type="AlphaFoldDB" id="A0AAI8YJB4"/>
<dbReference type="Proteomes" id="UP001295740">
    <property type="component" value="Unassembled WGS sequence"/>
</dbReference>
<accession>A0AAI8YJB4</accession>
<dbReference type="PANTHER" id="PTHR10622:SF12">
    <property type="entry name" value="HET DOMAIN-CONTAINING PROTEIN"/>
    <property type="match status" value="1"/>
</dbReference>
<proteinExistence type="predicted"/>
<dbReference type="InterPro" id="IPR058525">
    <property type="entry name" value="DUF8212"/>
</dbReference>
<gene>
    <name evidence="2" type="ORF">KHLLAP_LOCUS7191</name>
</gene>
<keyword evidence="3" id="KW-1185">Reference proteome</keyword>
<evidence type="ECO:0000313" key="2">
    <source>
        <dbReference type="EMBL" id="CAJ2506723.1"/>
    </source>
</evidence>
<sequence length="390" mass="44197">MQELIASSRVNFYDSKWNYFGSKTQLSSILSWITTINSSVLKGGALNEVLMGRRMSWASSRQTTRVEDIAYCLLGIFDINMPLLYGEGTKAFTRLQEEIIRSSHDLSIFAWTAYAADKRAFRGLWASSPAEFRVCHTLVKPSFKWVDGGEYTMTSRGLRTTGMIRIGRGAAGEAGSYFLPLNCVDARQTKHIRFEKAVFGQDSLGSRRVFGGKFDATAIYICCKESADLEATVVNSRTDAIKIEFSEDMFVCQRPHYWGRRKIKLTGGNDGISIVCVQSNSWPLYGIFSWHDLPADLQRDDLLPGQVEDIRQHSRDRTTTVCSGFMHTVKDEYNKDVDFVESDMQTPFTTLRVSSERLGYSSRGRRKVTKRISSIFNVMQKAKIARRETT</sequence>
<evidence type="ECO:0000313" key="3">
    <source>
        <dbReference type="Proteomes" id="UP001295740"/>
    </source>
</evidence>
<dbReference type="EMBL" id="CAUWAG010000010">
    <property type="protein sequence ID" value="CAJ2506723.1"/>
    <property type="molecule type" value="Genomic_DNA"/>
</dbReference>
<evidence type="ECO:0000259" key="1">
    <source>
        <dbReference type="Pfam" id="PF26640"/>
    </source>
</evidence>
<reference evidence="2" key="1">
    <citation type="submission" date="2023-10" db="EMBL/GenBank/DDBJ databases">
        <authorList>
            <person name="Hackl T."/>
        </authorList>
    </citation>
    <scope>NUCLEOTIDE SEQUENCE</scope>
</reference>
<dbReference type="Pfam" id="PF26640">
    <property type="entry name" value="DUF8212"/>
    <property type="match status" value="1"/>
</dbReference>
<comment type="caution">
    <text evidence="2">The sequence shown here is derived from an EMBL/GenBank/DDBJ whole genome shotgun (WGS) entry which is preliminary data.</text>
</comment>